<feature type="region of interest" description="Disordered" evidence="1">
    <location>
        <begin position="1"/>
        <end position="22"/>
    </location>
</feature>
<dbReference type="Proteomes" id="UP001626550">
    <property type="component" value="Unassembled WGS sequence"/>
</dbReference>
<organism evidence="2 3">
    <name type="scientific">Cichlidogyrus casuarinus</name>
    <dbReference type="NCBI Taxonomy" id="1844966"/>
    <lineage>
        <taxon>Eukaryota</taxon>
        <taxon>Metazoa</taxon>
        <taxon>Spiralia</taxon>
        <taxon>Lophotrochozoa</taxon>
        <taxon>Platyhelminthes</taxon>
        <taxon>Monogenea</taxon>
        <taxon>Monopisthocotylea</taxon>
        <taxon>Dactylogyridea</taxon>
        <taxon>Ancyrocephalidae</taxon>
        <taxon>Cichlidogyrus</taxon>
    </lineage>
</organism>
<evidence type="ECO:0000256" key="1">
    <source>
        <dbReference type="SAM" id="MobiDB-lite"/>
    </source>
</evidence>
<evidence type="ECO:0000313" key="2">
    <source>
        <dbReference type="EMBL" id="KAL3310612.1"/>
    </source>
</evidence>
<gene>
    <name evidence="2" type="ORF">Ciccas_010819</name>
</gene>
<protein>
    <submittedName>
        <fullName evidence="2">Uncharacterized protein</fullName>
    </submittedName>
</protein>
<dbReference type="AlphaFoldDB" id="A0ABD2PUN9"/>
<keyword evidence="3" id="KW-1185">Reference proteome</keyword>
<accession>A0ABD2PUN9</accession>
<evidence type="ECO:0000313" key="3">
    <source>
        <dbReference type="Proteomes" id="UP001626550"/>
    </source>
</evidence>
<sequence length="95" mass="10461">MAPIPLKKPGATTGGPRNTYQSDRDAAFSTLAEEVIASTNPVSWNSLYKRLLEILEQHRGAGLVPERKSALQMSTQKFCYELSILTKSNTGPPHF</sequence>
<name>A0ABD2PUN9_9PLAT</name>
<comment type="caution">
    <text evidence="2">The sequence shown here is derived from an EMBL/GenBank/DDBJ whole genome shotgun (WGS) entry which is preliminary data.</text>
</comment>
<reference evidence="2 3" key="1">
    <citation type="submission" date="2024-11" db="EMBL/GenBank/DDBJ databases">
        <title>Adaptive evolution of stress response genes in parasites aligns with host niche diversity.</title>
        <authorList>
            <person name="Hahn C."/>
            <person name="Resl P."/>
        </authorList>
    </citation>
    <scope>NUCLEOTIDE SEQUENCE [LARGE SCALE GENOMIC DNA]</scope>
    <source>
        <strain evidence="2">EGGRZ-B1_66</strain>
        <tissue evidence="2">Body</tissue>
    </source>
</reference>
<dbReference type="EMBL" id="JBJKFK010002794">
    <property type="protein sequence ID" value="KAL3310612.1"/>
    <property type="molecule type" value="Genomic_DNA"/>
</dbReference>
<proteinExistence type="predicted"/>